<evidence type="ECO:0000256" key="4">
    <source>
        <dbReference type="ARBA" id="ARBA00022679"/>
    </source>
</evidence>
<dbReference type="InterPro" id="IPR000014">
    <property type="entry name" value="PAS"/>
</dbReference>
<keyword evidence="7" id="KW-0067">ATP-binding</keyword>
<dbReference type="InterPro" id="IPR001610">
    <property type="entry name" value="PAC"/>
</dbReference>
<evidence type="ECO:0000256" key="9">
    <source>
        <dbReference type="ARBA" id="ARBA00059827"/>
    </source>
</evidence>
<dbReference type="SMART" id="SM00388">
    <property type="entry name" value="HisKA"/>
    <property type="match status" value="1"/>
</dbReference>
<evidence type="ECO:0000313" key="15">
    <source>
        <dbReference type="Proteomes" id="UP000663722"/>
    </source>
</evidence>
<dbReference type="PROSITE" id="PS50112">
    <property type="entry name" value="PAS"/>
    <property type="match status" value="1"/>
</dbReference>
<dbReference type="GO" id="GO:0000155">
    <property type="term" value="F:phosphorelay sensor kinase activity"/>
    <property type="evidence" value="ECO:0007669"/>
    <property type="project" value="InterPro"/>
</dbReference>
<dbReference type="InterPro" id="IPR003018">
    <property type="entry name" value="GAF"/>
</dbReference>
<dbReference type="Pfam" id="PF00989">
    <property type="entry name" value="PAS"/>
    <property type="match status" value="1"/>
</dbReference>
<evidence type="ECO:0000259" key="13">
    <source>
        <dbReference type="PROSITE" id="PS50113"/>
    </source>
</evidence>
<feature type="domain" description="Histidine kinase" evidence="11">
    <location>
        <begin position="369"/>
        <end position="585"/>
    </location>
</feature>
<dbReference type="Pfam" id="PF00512">
    <property type="entry name" value="HisKA"/>
    <property type="match status" value="1"/>
</dbReference>
<evidence type="ECO:0000256" key="8">
    <source>
        <dbReference type="ARBA" id="ARBA00023012"/>
    </source>
</evidence>
<dbReference type="InterPro" id="IPR003594">
    <property type="entry name" value="HATPase_dom"/>
</dbReference>
<dbReference type="PROSITE" id="PS50109">
    <property type="entry name" value="HIS_KIN"/>
    <property type="match status" value="1"/>
</dbReference>
<dbReference type="PROSITE" id="PS50113">
    <property type="entry name" value="PAC"/>
    <property type="match status" value="1"/>
</dbReference>
<dbReference type="Pfam" id="PF13185">
    <property type="entry name" value="GAF_2"/>
    <property type="match status" value="1"/>
</dbReference>
<dbReference type="SUPFAM" id="SSF55781">
    <property type="entry name" value="GAF domain-like"/>
    <property type="match status" value="1"/>
</dbReference>
<dbReference type="SUPFAM" id="SSF47384">
    <property type="entry name" value="Homodimeric domain of signal transducing histidine kinase"/>
    <property type="match status" value="1"/>
</dbReference>
<feature type="domain" description="PAS" evidence="12">
    <location>
        <begin position="224"/>
        <end position="294"/>
    </location>
</feature>
<dbReference type="InterPro" id="IPR029016">
    <property type="entry name" value="GAF-like_dom_sf"/>
</dbReference>
<keyword evidence="4" id="KW-0808">Transferase</keyword>
<dbReference type="CDD" id="cd00130">
    <property type="entry name" value="PAS"/>
    <property type="match status" value="1"/>
</dbReference>
<dbReference type="CDD" id="cd16922">
    <property type="entry name" value="HATPase_EvgS-ArcB-TorS-like"/>
    <property type="match status" value="1"/>
</dbReference>
<dbReference type="Gene3D" id="3.30.450.20">
    <property type="entry name" value="PAS domain"/>
    <property type="match status" value="1"/>
</dbReference>
<dbReference type="InterPro" id="IPR036890">
    <property type="entry name" value="HATPase_C_sf"/>
</dbReference>
<comment type="catalytic activity">
    <reaction evidence="1">
        <text>ATP + protein L-histidine = ADP + protein N-phospho-L-histidine.</text>
        <dbReference type="EC" id="2.7.13.3"/>
    </reaction>
</comment>
<dbReference type="Pfam" id="PF02518">
    <property type="entry name" value="HATPase_c"/>
    <property type="match status" value="1"/>
</dbReference>
<dbReference type="InterPro" id="IPR003661">
    <property type="entry name" value="HisK_dim/P_dom"/>
</dbReference>
<dbReference type="GO" id="GO:0006355">
    <property type="term" value="P:regulation of DNA-templated transcription"/>
    <property type="evidence" value="ECO:0007669"/>
    <property type="project" value="InterPro"/>
</dbReference>
<dbReference type="PANTHER" id="PTHR43711:SF1">
    <property type="entry name" value="HISTIDINE KINASE 1"/>
    <property type="match status" value="1"/>
</dbReference>
<dbReference type="Gene3D" id="1.10.287.130">
    <property type="match status" value="1"/>
</dbReference>
<dbReference type="InterPro" id="IPR035965">
    <property type="entry name" value="PAS-like_dom_sf"/>
</dbReference>
<dbReference type="InterPro" id="IPR005467">
    <property type="entry name" value="His_kinase_dom"/>
</dbReference>
<evidence type="ECO:0000256" key="10">
    <source>
        <dbReference type="ARBA" id="ARBA00070616"/>
    </source>
</evidence>
<proteinExistence type="predicted"/>
<evidence type="ECO:0000259" key="11">
    <source>
        <dbReference type="PROSITE" id="PS50109"/>
    </source>
</evidence>
<gene>
    <name evidence="14" type="ORF">dnm_053830</name>
</gene>
<keyword evidence="15" id="KW-1185">Reference proteome</keyword>
<dbReference type="SMART" id="SM00086">
    <property type="entry name" value="PAC"/>
    <property type="match status" value="1"/>
</dbReference>
<dbReference type="AlphaFoldDB" id="A0A975BPM7"/>
<dbReference type="InterPro" id="IPR000700">
    <property type="entry name" value="PAS-assoc_C"/>
</dbReference>
<organism evidence="14 15">
    <name type="scientific">Desulfonema magnum</name>
    <dbReference type="NCBI Taxonomy" id="45655"/>
    <lineage>
        <taxon>Bacteria</taxon>
        <taxon>Pseudomonadati</taxon>
        <taxon>Thermodesulfobacteriota</taxon>
        <taxon>Desulfobacteria</taxon>
        <taxon>Desulfobacterales</taxon>
        <taxon>Desulfococcaceae</taxon>
        <taxon>Desulfonema</taxon>
    </lineage>
</organism>
<dbReference type="InterPro" id="IPR013767">
    <property type="entry name" value="PAS_fold"/>
</dbReference>
<dbReference type="InterPro" id="IPR004358">
    <property type="entry name" value="Sig_transdc_His_kin-like_C"/>
</dbReference>
<protein>
    <recommendedName>
        <fullName evidence="10">Sensor protein FixL</fullName>
        <ecNumber evidence="2">2.7.13.3</ecNumber>
    </recommendedName>
</protein>
<dbReference type="PRINTS" id="PR00344">
    <property type="entry name" value="BCTRLSENSOR"/>
</dbReference>
<dbReference type="EC" id="2.7.13.3" evidence="2"/>
<dbReference type="CDD" id="cd00082">
    <property type="entry name" value="HisKA"/>
    <property type="match status" value="1"/>
</dbReference>
<dbReference type="SMART" id="SM00065">
    <property type="entry name" value="GAF"/>
    <property type="match status" value="1"/>
</dbReference>
<dbReference type="FunFam" id="1.10.287.130:FF:000001">
    <property type="entry name" value="Two-component sensor histidine kinase"/>
    <property type="match status" value="1"/>
</dbReference>
<evidence type="ECO:0000256" key="3">
    <source>
        <dbReference type="ARBA" id="ARBA00022553"/>
    </source>
</evidence>
<feature type="domain" description="PAC" evidence="13">
    <location>
        <begin position="301"/>
        <end position="351"/>
    </location>
</feature>
<keyword evidence="3" id="KW-0597">Phosphoprotein</keyword>
<dbReference type="FunFam" id="3.30.450.20:FF:000060">
    <property type="entry name" value="Sensor protein FixL"/>
    <property type="match status" value="1"/>
</dbReference>
<reference evidence="14" key="1">
    <citation type="journal article" date="2021" name="Microb. Physiol.">
        <title>Proteogenomic Insights into the Physiology of Marine, Sulfate-Reducing, Filamentous Desulfonema limicola and Desulfonema magnum.</title>
        <authorList>
            <person name="Schnaars V."/>
            <person name="Wohlbrand L."/>
            <person name="Scheve S."/>
            <person name="Hinrichs C."/>
            <person name="Reinhardt R."/>
            <person name="Rabus R."/>
        </authorList>
    </citation>
    <scope>NUCLEOTIDE SEQUENCE</scope>
    <source>
        <strain evidence="14">4be13</strain>
    </source>
</reference>
<dbReference type="PANTHER" id="PTHR43711">
    <property type="entry name" value="TWO-COMPONENT HISTIDINE KINASE"/>
    <property type="match status" value="1"/>
</dbReference>
<dbReference type="NCBIfam" id="TIGR00229">
    <property type="entry name" value="sensory_box"/>
    <property type="match status" value="1"/>
</dbReference>
<sequence>MSGQITDGNFTVPKSDKEPYIEYEEDCAEACERSPELTNRLLQAITKAQCEFITNTKPSELFGKLLENLLFITDSEYGFIGEVLYDPADSVYLKMHAISNISENEETRRFYKENVPADLEFRNLKTLFGAVLTTARPVISNDPDNDPRSGGRPGGHPSLNSFLGLPFFSGKEFVGIVGIANRPGGYDENLIRFLQPFLTTCGNITQAFRWDQKRLRAEESLRESEIKNRTILVMLASGIVTIDEKGIIQDFNPAAERIFGYSAEEVIDHNISILMPEPYHSNHDKYIQNYLRTGEKKVIGIGREIEGRRKDGSSFPLELAVNEMSIGNKRMFVGVLTDITNRKDAEMSLIAAKEAAEASNRIKSEFINVISHELRTPLTVILGNTPLLTDSKNMPESEEIAEIARDIEEDGQHLLTLINDLLDISKIEADKMQLNSENLSVPLIIEEAAATIKPLASQKGLVIETQTENMRIKADPVRMKQILLNLLGNAVKFTDKGSITVRAFPYQNMACFNVRDTGCGMCDEDLPHIFDVFRQVDSSSTRNASGTGLGLAITRRLVELHGGEISVESKLNEGTVFKFMIPLAKEG</sequence>
<dbReference type="Gene3D" id="3.30.565.10">
    <property type="entry name" value="Histidine kinase-like ATPase, C-terminal domain"/>
    <property type="match status" value="1"/>
</dbReference>
<name>A0A975BPM7_9BACT</name>
<evidence type="ECO:0000256" key="7">
    <source>
        <dbReference type="ARBA" id="ARBA00022840"/>
    </source>
</evidence>
<dbReference type="RefSeq" id="WP_207677998.1">
    <property type="nucleotide sequence ID" value="NZ_CP061800.1"/>
</dbReference>
<evidence type="ECO:0000256" key="1">
    <source>
        <dbReference type="ARBA" id="ARBA00000085"/>
    </source>
</evidence>
<dbReference type="SMART" id="SM00387">
    <property type="entry name" value="HATPase_c"/>
    <property type="match status" value="1"/>
</dbReference>
<keyword evidence="5" id="KW-0547">Nucleotide-binding</keyword>
<dbReference type="FunFam" id="3.30.565.10:FF:000010">
    <property type="entry name" value="Sensor histidine kinase RcsC"/>
    <property type="match status" value="1"/>
</dbReference>
<evidence type="ECO:0000256" key="5">
    <source>
        <dbReference type="ARBA" id="ARBA00022741"/>
    </source>
</evidence>
<dbReference type="GO" id="GO:0005524">
    <property type="term" value="F:ATP binding"/>
    <property type="evidence" value="ECO:0007669"/>
    <property type="project" value="UniProtKB-KW"/>
</dbReference>
<dbReference type="InterPro" id="IPR050736">
    <property type="entry name" value="Sensor_HK_Regulatory"/>
</dbReference>
<dbReference type="SMART" id="SM00091">
    <property type="entry name" value="PAS"/>
    <property type="match status" value="1"/>
</dbReference>
<keyword evidence="6 14" id="KW-0418">Kinase</keyword>
<dbReference type="Proteomes" id="UP000663722">
    <property type="component" value="Chromosome"/>
</dbReference>
<evidence type="ECO:0000313" key="14">
    <source>
        <dbReference type="EMBL" id="QTA89333.1"/>
    </source>
</evidence>
<comment type="function">
    <text evidence="9">Putative oxygen sensor; modulates the activity of FixJ, a transcriptional activator of nitrogen fixation fixK gene. FixL probably acts as a kinase that phosphorylates FixJ.</text>
</comment>
<dbReference type="Gene3D" id="3.30.450.40">
    <property type="match status" value="1"/>
</dbReference>
<dbReference type="SUPFAM" id="SSF55874">
    <property type="entry name" value="ATPase domain of HSP90 chaperone/DNA topoisomerase II/histidine kinase"/>
    <property type="match status" value="1"/>
</dbReference>
<dbReference type="EMBL" id="CP061800">
    <property type="protein sequence ID" value="QTA89333.1"/>
    <property type="molecule type" value="Genomic_DNA"/>
</dbReference>
<dbReference type="KEGG" id="dmm:dnm_053830"/>
<accession>A0A975BPM7</accession>
<dbReference type="InterPro" id="IPR036097">
    <property type="entry name" value="HisK_dim/P_sf"/>
</dbReference>
<keyword evidence="8" id="KW-0902">Two-component regulatory system</keyword>
<evidence type="ECO:0000256" key="2">
    <source>
        <dbReference type="ARBA" id="ARBA00012438"/>
    </source>
</evidence>
<dbReference type="SUPFAM" id="SSF55785">
    <property type="entry name" value="PYP-like sensor domain (PAS domain)"/>
    <property type="match status" value="1"/>
</dbReference>
<evidence type="ECO:0000259" key="12">
    <source>
        <dbReference type="PROSITE" id="PS50112"/>
    </source>
</evidence>
<evidence type="ECO:0000256" key="6">
    <source>
        <dbReference type="ARBA" id="ARBA00022777"/>
    </source>
</evidence>